<proteinExistence type="predicted"/>
<dbReference type="InterPro" id="IPR025589">
    <property type="entry name" value="Toprim_C_rpt"/>
</dbReference>
<reference evidence="2" key="1">
    <citation type="submission" date="2020-05" db="EMBL/GenBank/DDBJ databases">
        <authorList>
            <person name="Chiriac C."/>
            <person name="Salcher M."/>
            <person name="Ghai R."/>
            <person name="Kavagutti S V."/>
        </authorList>
    </citation>
    <scope>NUCLEOTIDE SEQUENCE</scope>
</reference>
<name>A0A6J7CEP4_9ZZZZ</name>
<feature type="compositionally biased region" description="Basic residues" evidence="1">
    <location>
        <begin position="72"/>
        <end position="92"/>
    </location>
</feature>
<accession>A0A6J7CEP4</accession>
<organism evidence="2">
    <name type="scientific">freshwater metagenome</name>
    <dbReference type="NCBI Taxonomy" id="449393"/>
    <lineage>
        <taxon>unclassified sequences</taxon>
        <taxon>metagenomes</taxon>
        <taxon>ecological metagenomes</taxon>
    </lineage>
</organism>
<dbReference type="EMBL" id="CAFBLL010000001">
    <property type="protein sequence ID" value="CAB4856647.1"/>
    <property type="molecule type" value="Genomic_DNA"/>
</dbReference>
<gene>
    <name evidence="2" type="ORF">UFOPK3389_00001</name>
</gene>
<evidence type="ECO:0000313" key="2">
    <source>
        <dbReference type="EMBL" id="CAB4856647.1"/>
    </source>
</evidence>
<protein>
    <submittedName>
        <fullName evidence="2">Unannotated protein</fullName>
    </submittedName>
</protein>
<dbReference type="Pfam" id="PF13368">
    <property type="entry name" value="Toprim_C_rpt"/>
    <property type="match status" value="1"/>
</dbReference>
<feature type="region of interest" description="Disordered" evidence="1">
    <location>
        <begin position="61"/>
        <end position="92"/>
    </location>
</feature>
<evidence type="ECO:0000256" key="1">
    <source>
        <dbReference type="SAM" id="MobiDB-lite"/>
    </source>
</evidence>
<dbReference type="AlphaFoldDB" id="A0A6J7CEP4"/>
<sequence>MKEFGEDPASGLNVVAKTGQFGDYVTDGAINATIPKDEKLDELTSDQAFELLAIRREKLGLEPGQAAPKAGRASKKAVAPKKTVKAGTRKKK</sequence>